<dbReference type="OrthoDB" id="8397501at2"/>
<comment type="caution">
    <text evidence="1">The sequence shown here is derived from an EMBL/GenBank/DDBJ whole genome shotgun (WGS) entry which is preliminary data.</text>
</comment>
<reference evidence="1 2" key="1">
    <citation type="journal article" date="2012" name="BMC Genomics">
        <title>Genomic basis of broad host range and environmental adaptability of Rhizobium tropici CIAT 899 and Rhizobium sp. PRF 81 which are used in inoculants for common bean (Phaseolus vulgaris L.).</title>
        <authorList>
            <person name="Ormeno-Orrillo E."/>
            <person name="Menna P."/>
            <person name="Almeida L.G."/>
            <person name="Ollero F.J."/>
            <person name="Nicolas M.F."/>
            <person name="Pains Rodrigues E."/>
            <person name="Shigueyoshi Nakatani A."/>
            <person name="Silva Batista J.S."/>
            <person name="Oliveira Chueire L.M."/>
            <person name="Souza R.C."/>
            <person name="Ribeiro Vasconcelos A.T."/>
            <person name="Megias M."/>
            <person name="Hungria M."/>
            <person name="Martinez-Romero E."/>
        </authorList>
    </citation>
    <scope>NUCLEOTIDE SEQUENCE [LARGE SCALE GENOMIC DNA]</scope>
    <source>
        <strain evidence="1 2">PRF 81</strain>
    </source>
</reference>
<dbReference type="AlphaFoldDB" id="N6U191"/>
<evidence type="ECO:0000313" key="1">
    <source>
        <dbReference type="EMBL" id="ENN86424.1"/>
    </source>
</evidence>
<organism evidence="1 2">
    <name type="scientific">Rhizobium freirei PRF 81</name>
    <dbReference type="NCBI Taxonomy" id="363754"/>
    <lineage>
        <taxon>Bacteria</taxon>
        <taxon>Pseudomonadati</taxon>
        <taxon>Pseudomonadota</taxon>
        <taxon>Alphaproteobacteria</taxon>
        <taxon>Hyphomicrobiales</taxon>
        <taxon>Rhizobiaceae</taxon>
        <taxon>Rhizobium/Agrobacterium group</taxon>
        <taxon>Rhizobium</taxon>
    </lineage>
</organism>
<proteinExistence type="predicted"/>
<dbReference type="Proteomes" id="UP000012429">
    <property type="component" value="Unassembled WGS sequence"/>
</dbReference>
<gene>
    <name evidence="1" type="ORF">RHSP_79331</name>
</gene>
<name>N6U191_9HYPH</name>
<accession>N6U191</accession>
<evidence type="ECO:0000313" key="2">
    <source>
        <dbReference type="Proteomes" id="UP000012429"/>
    </source>
</evidence>
<dbReference type="EMBL" id="AQHN01000069">
    <property type="protein sequence ID" value="ENN86424.1"/>
    <property type="molecule type" value="Genomic_DNA"/>
</dbReference>
<dbReference type="RefSeq" id="WP_004120586.1">
    <property type="nucleotide sequence ID" value="NZ_AQHN01000069.1"/>
</dbReference>
<sequence length="73" mass="7800">MTDFEEQERQGEISALARMVHYAGGVAGELDTPQVTSPMKASQAALPSVLKGKFPMLSRAHLHGLVGDTHGHC</sequence>
<protein>
    <submittedName>
        <fullName evidence="1">Uncharacterized protein</fullName>
    </submittedName>
</protein>
<keyword evidence="2" id="KW-1185">Reference proteome</keyword>
<dbReference type="PATRIC" id="fig|363754.4.peg.3859"/>